<evidence type="ECO:0000256" key="6">
    <source>
        <dbReference type="ARBA" id="ARBA00022847"/>
    </source>
</evidence>
<feature type="transmembrane region" description="Helical" evidence="9">
    <location>
        <begin position="66"/>
        <end position="87"/>
    </location>
</feature>
<keyword evidence="4" id="KW-1003">Cell membrane</keyword>
<organism evidence="10 11">
    <name type="scientific">Rouxiella aceris</name>
    <dbReference type="NCBI Taxonomy" id="2703884"/>
    <lineage>
        <taxon>Bacteria</taxon>
        <taxon>Pseudomonadati</taxon>
        <taxon>Pseudomonadota</taxon>
        <taxon>Gammaproteobacteria</taxon>
        <taxon>Enterobacterales</taxon>
        <taxon>Yersiniaceae</taxon>
        <taxon>Rouxiella</taxon>
    </lineage>
</organism>
<evidence type="ECO:0000256" key="8">
    <source>
        <dbReference type="ARBA" id="ARBA00023136"/>
    </source>
</evidence>
<reference evidence="10 11" key="1">
    <citation type="submission" date="2020-01" db="EMBL/GenBank/DDBJ databases">
        <authorList>
            <person name="Lee S.D."/>
        </authorList>
    </citation>
    <scope>NUCLEOTIDE SEQUENCE [LARGE SCALE GENOMIC DNA]</scope>
    <source>
        <strain evidence="10 11">SAP-1</strain>
    </source>
</reference>
<evidence type="ECO:0000256" key="4">
    <source>
        <dbReference type="ARBA" id="ARBA00022475"/>
    </source>
</evidence>
<dbReference type="EMBL" id="JAADJU010000006">
    <property type="protein sequence ID" value="NMP27691.1"/>
    <property type="molecule type" value="Genomic_DNA"/>
</dbReference>
<feature type="transmembrane region" description="Helical" evidence="9">
    <location>
        <begin position="204"/>
        <end position="224"/>
    </location>
</feature>
<dbReference type="PANTHER" id="PTHR30330">
    <property type="entry name" value="AGSS FAMILY TRANSPORTER, SODIUM-ALANINE"/>
    <property type="match status" value="1"/>
</dbReference>
<proteinExistence type="inferred from homology"/>
<comment type="caution">
    <text evidence="10">The sequence shown here is derived from an EMBL/GenBank/DDBJ whole genome shotgun (WGS) entry which is preliminary data.</text>
</comment>
<feature type="transmembrane region" description="Helical" evidence="9">
    <location>
        <begin position="178"/>
        <end position="197"/>
    </location>
</feature>
<dbReference type="PROSITE" id="PS00873">
    <property type="entry name" value="NA_ALANINE_SYMP"/>
    <property type="match status" value="1"/>
</dbReference>
<keyword evidence="7 9" id="KW-1133">Transmembrane helix</keyword>
<dbReference type="PRINTS" id="PR00175">
    <property type="entry name" value="NAALASMPORT"/>
</dbReference>
<dbReference type="RefSeq" id="WP_169403404.1">
    <property type="nucleotide sequence ID" value="NZ_JAADJU010000006.1"/>
</dbReference>
<evidence type="ECO:0000256" key="3">
    <source>
        <dbReference type="ARBA" id="ARBA00022448"/>
    </source>
</evidence>
<feature type="transmembrane region" description="Helical" evidence="9">
    <location>
        <begin position="93"/>
        <end position="116"/>
    </location>
</feature>
<evidence type="ECO:0000256" key="7">
    <source>
        <dbReference type="ARBA" id="ARBA00022989"/>
    </source>
</evidence>
<dbReference type="PANTHER" id="PTHR30330:SF1">
    <property type="entry name" value="AMINO-ACID CARRIER PROTEIN ALST"/>
    <property type="match status" value="1"/>
</dbReference>
<name>A0A848MKR5_9GAMM</name>
<comment type="similarity">
    <text evidence="2 9">Belongs to the alanine or glycine:cation symporter (AGCS) (TC 2.A.25) family.</text>
</comment>
<evidence type="ECO:0000313" key="11">
    <source>
        <dbReference type="Proteomes" id="UP000585363"/>
    </source>
</evidence>
<reference evidence="10 11" key="2">
    <citation type="submission" date="2020-06" db="EMBL/GenBank/DDBJ databases">
        <title>Polyphasic characterization of a Rahnella strain isolated from tree sap.</title>
        <authorList>
            <person name="Kim I.S."/>
        </authorList>
    </citation>
    <scope>NUCLEOTIDE SEQUENCE [LARGE SCALE GENOMIC DNA]</scope>
    <source>
        <strain evidence="10 11">SAP-1</strain>
    </source>
</reference>
<feature type="transmembrane region" description="Helical" evidence="9">
    <location>
        <begin position="12"/>
        <end position="30"/>
    </location>
</feature>
<evidence type="ECO:0000256" key="9">
    <source>
        <dbReference type="RuleBase" id="RU363064"/>
    </source>
</evidence>
<dbReference type="Gene3D" id="1.20.1740.10">
    <property type="entry name" value="Amino acid/polyamine transporter I"/>
    <property type="match status" value="1"/>
</dbReference>
<keyword evidence="3 9" id="KW-0813">Transport</keyword>
<protein>
    <submittedName>
        <fullName evidence="10">Alanine:cation symporter family protein</fullName>
    </submittedName>
</protein>
<accession>A0A848MKR5</accession>
<dbReference type="AlphaFoldDB" id="A0A848MKR5"/>
<dbReference type="GO" id="GO:0005886">
    <property type="term" value="C:plasma membrane"/>
    <property type="evidence" value="ECO:0007669"/>
    <property type="project" value="UniProtKB-SubCell"/>
</dbReference>
<feature type="transmembrane region" description="Helical" evidence="9">
    <location>
        <begin position="137"/>
        <end position="158"/>
    </location>
</feature>
<keyword evidence="6 9" id="KW-0769">Symport</keyword>
<evidence type="ECO:0000256" key="1">
    <source>
        <dbReference type="ARBA" id="ARBA00004651"/>
    </source>
</evidence>
<sequence length="482" mass="52555">MASLFNLLNEILWESILIYFLLGYSIYLTIRTRFIQFRRWREMFTSLKPQTDSDPRGLSAWQTLSVTLSGKIGVGNLFGVAMALTAGGPGAIFWMWVIALLGMPIALIETTLAQVFKTRDQQGRFRGGPAEYMSRGLGMRWMGVLFALLMIFSVGLIFNTLQAHAITATLNAAFQIPPLYSSLGLVIIFGLVIFGGLRAIVSMSVWLVPIMSLAYLALGSWVMIANLQQLPAVFLLIFKSAFGLQEFVAGAFGYGVTLAMTQGIQQGLFANEAGVGSAPNVAALAAVRHPTKIGFSQMLGVFVDTFVLCSATAMIILSSGLLNAPSDHNSADLLQRAITLSIGGGGPQWVALFVLAFAFTTIIAGYLYAENNLLFLQHGRTGSVYLLRLAMMLMLLVGCLTQMTWLWQTASIFLAVMTIINLTALLLLSGLALKVVKDYERQLLIGKEPVFNPQSFPELKDHCQPGIWQPEKPASRADSSAQ</sequence>
<dbReference type="GO" id="GO:0005283">
    <property type="term" value="F:amino acid:sodium symporter activity"/>
    <property type="evidence" value="ECO:0007669"/>
    <property type="project" value="InterPro"/>
</dbReference>
<feature type="transmembrane region" description="Helical" evidence="9">
    <location>
        <begin position="230"/>
        <end position="256"/>
    </location>
</feature>
<keyword evidence="9" id="KW-0997">Cell inner membrane</keyword>
<feature type="transmembrane region" description="Helical" evidence="9">
    <location>
        <begin position="298"/>
        <end position="322"/>
    </location>
</feature>
<comment type="subcellular location">
    <subcellularLocation>
        <location evidence="9">Cell inner membrane</location>
        <topology evidence="9">Multi-pass membrane protein</topology>
    </subcellularLocation>
    <subcellularLocation>
        <location evidence="1">Cell membrane</location>
        <topology evidence="1">Multi-pass membrane protein</topology>
    </subcellularLocation>
</comment>
<dbReference type="Proteomes" id="UP000585363">
    <property type="component" value="Unassembled WGS sequence"/>
</dbReference>
<dbReference type="Pfam" id="PF01235">
    <property type="entry name" value="Na_Ala_symp"/>
    <property type="match status" value="1"/>
</dbReference>
<evidence type="ECO:0000256" key="2">
    <source>
        <dbReference type="ARBA" id="ARBA00009261"/>
    </source>
</evidence>
<dbReference type="FunFam" id="1.20.1740.10:FF:000004">
    <property type="entry name" value="Sodium:alanine symporter family protein"/>
    <property type="match status" value="1"/>
</dbReference>
<feature type="transmembrane region" description="Helical" evidence="9">
    <location>
        <begin position="385"/>
        <end position="406"/>
    </location>
</feature>
<keyword evidence="5 9" id="KW-0812">Transmembrane</keyword>
<keyword evidence="11" id="KW-1185">Reference proteome</keyword>
<gene>
    <name evidence="10" type="ORF">GW590_12575</name>
</gene>
<evidence type="ECO:0000256" key="5">
    <source>
        <dbReference type="ARBA" id="ARBA00022692"/>
    </source>
</evidence>
<feature type="transmembrane region" description="Helical" evidence="9">
    <location>
        <begin position="412"/>
        <end position="433"/>
    </location>
</feature>
<feature type="transmembrane region" description="Helical" evidence="9">
    <location>
        <begin position="349"/>
        <end position="369"/>
    </location>
</feature>
<dbReference type="NCBIfam" id="TIGR00835">
    <property type="entry name" value="agcS"/>
    <property type="match status" value="1"/>
</dbReference>
<dbReference type="InterPro" id="IPR001463">
    <property type="entry name" value="Na/Ala_symport"/>
</dbReference>
<evidence type="ECO:0000313" key="10">
    <source>
        <dbReference type="EMBL" id="NMP27691.1"/>
    </source>
</evidence>
<keyword evidence="8 9" id="KW-0472">Membrane</keyword>